<evidence type="ECO:0000256" key="4">
    <source>
        <dbReference type="ARBA" id="ARBA00023015"/>
    </source>
</evidence>
<sequence length="602" mass="66379">MYDAVMSNTLNSIMLTLRNGLDTSQNITNTEAVLDAVTQLELFPMTMTQLQDTRIGQLLQLIRHKVDPALQKRIRFVIKAWQKLLSPDFTANSVIPLKCADLGPSATASPRVSVPKPQHSNGTSLKSMYQEKPNSAHATPVPAVLVDSPRTSESRGLKRTYLSASSLTNLPNKASDSSNDNTDSLFTNQRAETPSKRFRYQQQSVPSPQVKPVTATATQIEPHSSPKLSVVNGGRHIDIHLDSIPISKPSTPFLSKSNSMVGPQRPLGSNSPQLPSRDGRATQAARLAKVKSTAELVQAAGDCIDSATADRILTNRINKEADPPRPSIVPQLTRTRQPRNTPSSVHGAVNETQRSRPTTPRSTRSGGLRGDTPARSTPANFDSRPAQINHVSRQQDTPTPSLTSLGTTRLTTGVSPSPDSGHAPIDHKLEAVKRPVLSESEPGVVDSDSDTQRSKHKKHRKHKHRHKHRGDGSDSGRTHRHEQTSSKLMLPPITNNMNDWPQLPPLPSEIDWYNLDRPAERPAVPTIGVTDTVTRLLTEPWPEVNRTVDDQGLLHLPTELYSLTLDDQYLHVLPWIDIVGHKRKFFPPDDDLDQLTVLPDPW</sequence>
<comment type="subcellular location">
    <subcellularLocation>
        <location evidence="1">Nucleus</location>
    </subcellularLocation>
</comment>
<feature type="compositionally biased region" description="Low complexity" evidence="9">
    <location>
        <begin position="355"/>
        <end position="365"/>
    </location>
</feature>
<feature type="domain" description="Transcription elongation factor TFIIS/CRSP70 N-terminal sub-type" evidence="10">
    <location>
        <begin position="14"/>
        <end position="87"/>
    </location>
</feature>
<feature type="compositionally biased region" description="Polar residues" evidence="9">
    <location>
        <begin position="118"/>
        <end position="137"/>
    </location>
</feature>
<dbReference type="EMBL" id="SUNJ01003643">
    <property type="protein sequence ID" value="TPP65091.1"/>
    <property type="molecule type" value="Genomic_DNA"/>
</dbReference>
<dbReference type="STRING" id="46835.A0A504YYH1"/>
<feature type="compositionally biased region" description="Basic and acidic residues" evidence="9">
    <location>
        <begin position="424"/>
        <end position="433"/>
    </location>
</feature>
<dbReference type="InterPro" id="IPR042376">
    <property type="entry name" value="MED26"/>
</dbReference>
<evidence type="ECO:0000256" key="8">
    <source>
        <dbReference type="ARBA" id="ARBA00031968"/>
    </source>
</evidence>
<comment type="similarity">
    <text evidence="2">Belongs to the Mediator complex subunit 26 family.</text>
</comment>
<dbReference type="Gene3D" id="1.20.930.10">
    <property type="entry name" value="Conserved domain common to transcription factors TFIIS, elongin A, CRSP70"/>
    <property type="match status" value="1"/>
</dbReference>
<dbReference type="InterPro" id="IPR003617">
    <property type="entry name" value="TFIIS/CRSP70_N_sub"/>
</dbReference>
<dbReference type="GO" id="GO:0016592">
    <property type="term" value="C:mediator complex"/>
    <property type="evidence" value="ECO:0007669"/>
    <property type="project" value="InterPro"/>
</dbReference>
<feature type="region of interest" description="Disordered" evidence="9">
    <location>
        <begin position="106"/>
        <end position="226"/>
    </location>
</feature>
<evidence type="ECO:0000259" key="10">
    <source>
        <dbReference type="SMART" id="SM00509"/>
    </source>
</evidence>
<evidence type="ECO:0000256" key="2">
    <source>
        <dbReference type="ARBA" id="ARBA00009681"/>
    </source>
</evidence>
<dbReference type="Pfam" id="PF08711">
    <property type="entry name" value="Med26"/>
    <property type="match status" value="1"/>
</dbReference>
<feature type="region of interest" description="Disordered" evidence="9">
    <location>
        <begin position="248"/>
        <end position="280"/>
    </location>
</feature>
<dbReference type="AlphaFoldDB" id="A0A504YYH1"/>
<evidence type="ECO:0000313" key="12">
    <source>
        <dbReference type="Proteomes" id="UP000316759"/>
    </source>
</evidence>
<evidence type="ECO:0000256" key="1">
    <source>
        <dbReference type="ARBA" id="ARBA00004123"/>
    </source>
</evidence>
<dbReference type="OrthoDB" id="550309at2759"/>
<reference evidence="11 12" key="1">
    <citation type="submission" date="2019-04" db="EMBL/GenBank/DDBJ databases">
        <title>Annotation for the trematode Fasciola gigantica.</title>
        <authorList>
            <person name="Choi Y.-J."/>
        </authorList>
    </citation>
    <scope>NUCLEOTIDE SEQUENCE [LARGE SCALE GENOMIC DNA]</scope>
    <source>
        <strain evidence="11">Uganda_cow_1</strain>
    </source>
</reference>
<keyword evidence="6" id="KW-0804">Transcription</keyword>
<feature type="compositionally biased region" description="Basic and acidic residues" evidence="9">
    <location>
        <begin position="470"/>
        <end position="484"/>
    </location>
</feature>
<evidence type="ECO:0000256" key="5">
    <source>
        <dbReference type="ARBA" id="ARBA00023159"/>
    </source>
</evidence>
<organism evidence="11 12">
    <name type="scientific">Fasciola gigantica</name>
    <name type="common">Giant liver fluke</name>
    <dbReference type="NCBI Taxonomy" id="46835"/>
    <lineage>
        <taxon>Eukaryota</taxon>
        <taxon>Metazoa</taxon>
        <taxon>Spiralia</taxon>
        <taxon>Lophotrochozoa</taxon>
        <taxon>Platyhelminthes</taxon>
        <taxon>Trematoda</taxon>
        <taxon>Digenea</taxon>
        <taxon>Plagiorchiida</taxon>
        <taxon>Echinostomata</taxon>
        <taxon>Echinostomatoidea</taxon>
        <taxon>Fasciolidae</taxon>
        <taxon>Fasciola</taxon>
    </lineage>
</organism>
<feature type="compositionally biased region" description="Low complexity" evidence="9">
    <location>
        <begin position="397"/>
        <end position="413"/>
    </location>
</feature>
<feature type="compositionally biased region" description="Low complexity" evidence="9">
    <location>
        <begin position="201"/>
        <end position="210"/>
    </location>
</feature>
<dbReference type="SUPFAM" id="SSF47676">
    <property type="entry name" value="Conserved domain common to transcription factors TFIIS, elongin A, CRSP70"/>
    <property type="match status" value="1"/>
</dbReference>
<gene>
    <name evidence="11" type="ORF">FGIG_04060</name>
</gene>
<evidence type="ECO:0000256" key="9">
    <source>
        <dbReference type="SAM" id="MobiDB-lite"/>
    </source>
</evidence>
<feature type="compositionally biased region" description="Polar residues" evidence="9">
    <location>
        <begin position="330"/>
        <end position="344"/>
    </location>
</feature>
<evidence type="ECO:0000256" key="6">
    <source>
        <dbReference type="ARBA" id="ARBA00023163"/>
    </source>
</evidence>
<keyword evidence="4" id="KW-0805">Transcription regulation</keyword>
<evidence type="ECO:0000313" key="11">
    <source>
        <dbReference type="EMBL" id="TPP65091.1"/>
    </source>
</evidence>
<dbReference type="InterPro" id="IPR035441">
    <property type="entry name" value="TFIIS/LEDGF_dom_sf"/>
</dbReference>
<dbReference type="PANTHER" id="PTHR15201:SF1">
    <property type="entry name" value="MEDIATOR OF RNA POLYMERASE II TRANSCRIPTION SUBUNIT 26"/>
    <property type="match status" value="1"/>
</dbReference>
<feature type="compositionally biased region" description="Basic residues" evidence="9">
    <location>
        <begin position="454"/>
        <end position="469"/>
    </location>
</feature>
<dbReference type="GO" id="GO:0003712">
    <property type="term" value="F:transcription coregulator activity"/>
    <property type="evidence" value="ECO:0007669"/>
    <property type="project" value="TreeGrafter"/>
</dbReference>
<feature type="compositionally biased region" description="Polar residues" evidence="9">
    <location>
        <begin position="248"/>
        <end position="274"/>
    </location>
</feature>
<feature type="compositionally biased region" description="Polar residues" evidence="9">
    <location>
        <begin position="162"/>
        <end position="192"/>
    </location>
</feature>
<dbReference type="GO" id="GO:0010628">
    <property type="term" value="P:positive regulation of gene expression"/>
    <property type="evidence" value="ECO:0007669"/>
    <property type="project" value="TreeGrafter"/>
</dbReference>
<keyword evidence="12" id="KW-1185">Reference proteome</keyword>
<dbReference type="SMART" id="SM00509">
    <property type="entry name" value="TFS2N"/>
    <property type="match status" value="1"/>
</dbReference>
<feature type="region of interest" description="Disordered" evidence="9">
    <location>
        <begin position="315"/>
        <end position="494"/>
    </location>
</feature>
<name>A0A504YYH1_FASGI</name>
<evidence type="ECO:0000256" key="3">
    <source>
        <dbReference type="ARBA" id="ARBA00019686"/>
    </source>
</evidence>
<dbReference type="GO" id="GO:0006357">
    <property type="term" value="P:regulation of transcription by RNA polymerase II"/>
    <property type="evidence" value="ECO:0007669"/>
    <property type="project" value="InterPro"/>
</dbReference>
<dbReference type="PANTHER" id="PTHR15201">
    <property type="entry name" value="CRSP70"/>
    <property type="match status" value="1"/>
</dbReference>
<accession>A0A504YYH1</accession>
<proteinExistence type="inferred from homology"/>
<comment type="caution">
    <text evidence="11">The sequence shown here is derived from an EMBL/GenBank/DDBJ whole genome shotgun (WGS) entry which is preliminary data.</text>
</comment>
<dbReference type="InterPro" id="IPR017923">
    <property type="entry name" value="TFIIS_N"/>
</dbReference>
<dbReference type="GO" id="GO:0070847">
    <property type="term" value="C:core mediator complex"/>
    <property type="evidence" value="ECO:0007669"/>
    <property type="project" value="TreeGrafter"/>
</dbReference>
<dbReference type="Proteomes" id="UP000316759">
    <property type="component" value="Unassembled WGS sequence"/>
</dbReference>
<evidence type="ECO:0000256" key="7">
    <source>
        <dbReference type="ARBA" id="ARBA00023242"/>
    </source>
</evidence>
<keyword evidence="7" id="KW-0539">Nucleus</keyword>
<protein>
    <recommendedName>
        <fullName evidence="3">Mediator of RNA polymerase II transcription subunit 26</fullName>
    </recommendedName>
    <alternativeName>
        <fullName evidence="8">Mediator complex subunit 26</fullName>
    </alternativeName>
</protein>
<keyword evidence="5" id="KW-0010">Activator</keyword>